<dbReference type="Proteomes" id="UP000014760">
    <property type="component" value="Unassembled WGS sequence"/>
</dbReference>
<dbReference type="GO" id="GO:0008194">
    <property type="term" value="F:UDP-glycosyltransferase activity"/>
    <property type="evidence" value="ECO:0007669"/>
    <property type="project" value="InterPro"/>
</dbReference>
<dbReference type="STRING" id="283909.R7TNZ8"/>
<organism evidence="5">
    <name type="scientific">Capitella teleta</name>
    <name type="common">Polychaete worm</name>
    <dbReference type="NCBI Taxonomy" id="283909"/>
    <lineage>
        <taxon>Eukaryota</taxon>
        <taxon>Metazoa</taxon>
        <taxon>Spiralia</taxon>
        <taxon>Lophotrochozoa</taxon>
        <taxon>Annelida</taxon>
        <taxon>Polychaeta</taxon>
        <taxon>Sedentaria</taxon>
        <taxon>Scolecida</taxon>
        <taxon>Capitellidae</taxon>
        <taxon>Capitella</taxon>
    </lineage>
</organism>
<reference evidence="5 7" key="2">
    <citation type="journal article" date="2013" name="Nature">
        <title>Insights into bilaterian evolution from three spiralian genomes.</title>
        <authorList>
            <person name="Simakov O."/>
            <person name="Marletaz F."/>
            <person name="Cho S.J."/>
            <person name="Edsinger-Gonzales E."/>
            <person name="Havlak P."/>
            <person name="Hellsten U."/>
            <person name="Kuo D.H."/>
            <person name="Larsson T."/>
            <person name="Lv J."/>
            <person name="Arendt D."/>
            <person name="Savage R."/>
            <person name="Osoegawa K."/>
            <person name="de Jong P."/>
            <person name="Grimwood J."/>
            <person name="Chapman J.A."/>
            <person name="Shapiro H."/>
            <person name="Aerts A."/>
            <person name="Otillar R.P."/>
            <person name="Terry A.Y."/>
            <person name="Boore J.L."/>
            <person name="Grigoriev I.V."/>
            <person name="Lindberg D.R."/>
            <person name="Seaver E.C."/>
            <person name="Weisblat D.A."/>
            <person name="Putnam N.H."/>
            <person name="Rokhsar D.S."/>
        </authorList>
    </citation>
    <scope>NUCLEOTIDE SEQUENCE</scope>
    <source>
        <strain evidence="5 7">I ESC-2004</strain>
    </source>
</reference>
<dbReference type="HOGENOM" id="CLU_012949_2_0_1"/>
<feature type="transmembrane region" description="Helical" evidence="4">
    <location>
        <begin position="392"/>
        <end position="410"/>
    </location>
</feature>
<comment type="similarity">
    <text evidence="1">Belongs to the UDP-glycosyltransferase family.</text>
</comment>
<dbReference type="EMBL" id="KB309148">
    <property type="protein sequence ID" value="ELT95354.1"/>
    <property type="molecule type" value="Genomic_DNA"/>
</dbReference>
<keyword evidence="4" id="KW-0472">Membrane</keyword>
<dbReference type="OMA" id="IDWMSAP"/>
<dbReference type="Pfam" id="PF00201">
    <property type="entry name" value="UDPGT"/>
    <property type="match status" value="1"/>
</dbReference>
<reference evidence="6" key="3">
    <citation type="submission" date="2015-06" db="UniProtKB">
        <authorList>
            <consortium name="EnsemblMetazoa"/>
        </authorList>
    </citation>
    <scope>IDENTIFICATION</scope>
</reference>
<keyword evidence="7" id="KW-1185">Reference proteome</keyword>
<sequence>MLYSSEVENEITDSVFRHKTPDYIGATVSEFAFHGCEVMMRDQPLLDQLRMIHFDLAIIDAFPLAPCASIVPHHLGIPFITKDASPLAVHQPLFPAFIPHSNLHLSHKMYFWERVENAIVLLMELYGLASPSINDLTLLKKFSPCLVDWNELLRLALLHISTTDHHLSYPTPVLANHVQLPGVTWRNTRPLNNPIFRFMDLAPEGAVVVSFGSSVHSLPPRYLKTLFSAFQNFSGLVFYLKLDQQIIHSVDVPRNVLPLSWLPLNDLLGHPRTKLFISHCGRSVLHESVFHGVPVMCIPLFKEDEINTQNVVYLGLGKHVDIFTASAKTLKDTTSELLRNEMYQKNVKRISLMLKSHKFNPTETVAFWVEHVLKFGGSHLRSEAMNMTSAQFAMLDIALAFFVLFSCLFCEMYRFCSVCWCRCYRTKGIATFTTKRDGMNALYSSGRKDSNC</sequence>
<dbReference type="EMBL" id="AMQN01011861">
    <property type="status" value="NOT_ANNOTATED_CDS"/>
    <property type="molecule type" value="Genomic_DNA"/>
</dbReference>
<dbReference type="CDD" id="cd03784">
    <property type="entry name" value="GT1_Gtf-like"/>
    <property type="match status" value="1"/>
</dbReference>
<accession>R7TNZ8</accession>
<dbReference type="InterPro" id="IPR050271">
    <property type="entry name" value="UDP-glycosyltransferase"/>
</dbReference>
<evidence type="ECO:0000313" key="6">
    <source>
        <dbReference type="EnsemblMetazoa" id="CapteP110364"/>
    </source>
</evidence>
<reference evidence="7" key="1">
    <citation type="submission" date="2012-12" db="EMBL/GenBank/DDBJ databases">
        <authorList>
            <person name="Hellsten U."/>
            <person name="Grimwood J."/>
            <person name="Chapman J.A."/>
            <person name="Shapiro H."/>
            <person name="Aerts A."/>
            <person name="Otillar R.P."/>
            <person name="Terry A.Y."/>
            <person name="Boore J.L."/>
            <person name="Simakov O."/>
            <person name="Marletaz F."/>
            <person name="Cho S.-J."/>
            <person name="Edsinger-Gonzales E."/>
            <person name="Havlak P."/>
            <person name="Kuo D.-H."/>
            <person name="Larsson T."/>
            <person name="Lv J."/>
            <person name="Arendt D."/>
            <person name="Savage R."/>
            <person name="Osoegawa K."/>
            <person name="de Jong P."/>
            <person name="Lindberg D.R."/>
            <person name="Seaver E.C."/>
            <person name="Weisblat D.A."/>
            <person name="Putnam N.H."/>
            <person name="Grigoriev I.V."/>
            <person name="Rokhsar D.S."/>
        </authorList>
    </citation>
    <scope>NUCLEOTIDE SEQUENCE</scope>
    <source>
        <strain evidence="7">I ESC-2004</strain>
    </source>
</reference>
<keyword evidence="4" id="KW-0812">Transmembrane</keyword>
<dbReference type="AlphaFoldDB" id="R7TNZ8"/>
<dbReference type="PANTHER" id="PTHR48043:SF145">
    <property type="entry name" value="FI06409P-RELATED"/>
    <property type="match status" value="1"/>
</dbReference>
<evidence type="ECO:0000256" key="3">
    <source>
        <dbReference type="ARBA" id="ARBA00022679"/>
    </source>
</evidence>
<evidence type="ECO:0000256" key="1">
    <source>
        <dbReference type="ARBA" id="ARBA00009995"/>
    </source>
</evidence>
<dbReference type="PANTHER" id="PTHR48043">
    <property type="entry name" value="EG:EG0003.4 PROTEIN-RELATED"/>
    <property type="match status" value="1"/>
</dbReference>
<evidence type="ECO:0008006" key="8">
    <source>
        <dbReference type="Google" id="ProtNLM"/>
    </source>
</evidence>
<dbReference type="SUPFAM" id="SSF53756">
    <property type="entry name" value="UDP-Glycosyltransferase/glycogen phosphorylase"/>
    <property type="match status" value="1"/>
</dbReference>
<proteinExistence type="inferred from homology"/>
<name>R7TNZ8_CAPTE</name>
<dbReference type="EnsemblMetazoa" id="CapteT110364">
    <property type="protein sequence ID" value="CapteP110364"/>
    <property type="gene ID" value="CapteG110364"/>
</dbReference>
<dbReference type="Gene3D" id="3.40.50.2000">
    <property type="entry name" value="Glycogen Phosphorylase B"/>
    <property type="match status" value="1"/>
</dbReference>
<dbReference type="FunFam" id="3.40.50.2000:FF:000021">
    <property type="entry name" value="UDP-glucuronosyltransferase"/>
    <property type="match status" value="1"/>
</dbReference>
<evidence type="ECO:0000256" key="4">
    <source>
        <dbReference type="SAM" id="Phobius"/>
    </source>
</evidence>
<evidence type="ECO:0000313" key="7">
    <source>
        <dbReference type="Proteomes" id="UP000014760"/>
    </source>
</evidence>
<dbReference type="InterPro" id="IPR002213">
    <property type="entry name" value="UDP_glucos_trans"/>
</dbReference>
<evidence type="ECO:0000256" key="2">
    <source>
        <dbReference type="ARBA" id="ARBA00022676"/>
    </source>
</evidence>
<protein>
    <recommendedName>
        <fullName evidence="8">Glucuronosyltransferase</fullName>
    </recommendedName>
</protein>
<dbReference type="OrthoDB" id="6280089at2759"/>
<evidence type="ECO:0000313" key="5">
    <source>
        <dbReference type="EMBL" id="ELT95354.1"/>
    </source>
</evidence>
<gene>
    <name evidence="5" type="ORF">CAPTEDRAFT_110364</name>
</gene>
<keyword evidence="3" id="KW-0808">Transferase</keyword>
<keyword evidence="4" id="KW-1133">Transmembrane helix</keyword>
<keyword evidence="2" id="KW-0328">Glycosyltransferase</keyword>